<evidence type="ECO:0000256" key="1">
    <source>
        <dbReference type="ARBA" id="ARBA00004193"/>
    </source>
</evidence>
<dbReference type="AlphaFoldDB" id="A0A285P0T4"/>
<gene>
    <name evidence="8" type="ORF">SAMN05421503_2609</name>
</gene>
<dbReference type="InterPro" id="IPR002491">
    <property type="entry name" value="ABC_transptr_periplasmic_BD"/>
</dbReference>
<name>A0A285P0T4_9BACI</name>
<dbReference type="Pfam" id="PF01497">
    <property type="entry name" value="Peripla_BP_2"/>
    <property type="match status" value="1"/>
</dbReference>
<dbReference type="GO" id="GO:0005886">
    <property type="term" value="C:plasma membrane"/>
    <property type="evidence" value="ECO:0007669"/>
    <property type="project" value="UniProtKB-SubCell"/>
</dbReference>
<evidence type="ECO:0000256" key="5">
    <source>
        <dbReference type="SAM" id="MobiDB-lite"/>
    </source>
</evidence>
<evidence type="ECO:0000256" key="6">
    <source>
        <dbReference type="SAM" id="SignalP"/>
    </source>
</evidence>
<keyword evidence="3" id="KW-0813">Transport</keyword>
<accession>A0A285P0T4</accession>
<comment type="similarity">
    <text evidence="2">Belongs to the bacterial solute-binding protein 8 family.</text>
</comment>
<evidence type="ECO:0000259" key="7">
    <source>
        <dbReference type="PROSITE" id="PS50983"/>
    </source>
</evidence>
<feature type="chain" id="PRO_5039409882" evidence="6">
    <location>
        <begin position="20"/>
        <end position="301"/>
    </location>
</feature>
<comment type="subcellular location">
    <subcellularLocation>
        <location evidence="1">Cell membrane</location>
        <topology evidence="1">Lipid-anchor</topology>
    </subcellularLocation>
</comment>
<dbReference type="SUPFAM" id="SSF53807">
    <property type="entry name" value="Helical backbone' metal receptor"/>
    <property type="match status" value="1"/>
</dbReference>
<evidence type="ECO:0000256" key="4">
    <source>
        <dbReference type="ARBA" id="ARBA00022729"/>
    </source>
</evidence>
<dbReference type="PANTHER" id="PTHR30532:SF26">
    <property type="entry name" value="IRON(3+)-HYDROXAMATE-BINDING PROTEIN FHUD"/>
    <property type="match status" value="1"/>
</dbReference>
<dbReference type="CDD" id="cd01138">
    <property type="entry name" value="FeuA"/>
    <property type="match status" value="1"/>
</dbReference>
<sequence>MGFALIGLLLLIVSACGSSDDSSASGSEKKTNETVTYESENGAVEVPADPERVVVLGSYAGNVEALGVDVVGVDDWAKKSPVLAEKLEDAETVTEDDVEKILELKPDLIIGANTTKNLDKFKEIAPTVTYTYNKLDYLEQHVEIGKLLNKEEEAQKWVDDFKTRAEDAGEEIKAKIGEDTTVTVMENYEKGIGILGDSWGRGTEVLYQAMGFGMPDKVKDVTEQEGYKMISEEVLADYVGDYLLISQYNDQDNSYQESELFKKIPAVKEGNVLKADAYAFMFNDPLTLDYQLNFFEEEFLK</sequence>
<dbReference type="InterPro" id="IPR051313">
    <property type="entry name" value="Bact_iron-sidero_bind"/>
</dbReference>
<evidence type="ECO:0000313" key="8">
    <source>
        <dbReference type="EMBL" id="SNZ15342.1"/>
    </source>
</evidence>
<reference evidence="9" key="1">
    <citation type="submission" date="2017-09" db="EMBL/GenBank/DDBJ databases">
        <authorList>
            <person name="Varghese N."/>
            <person name="Submissions S."/>
        </authorList>
    </citation>
    <scope>NUCLEOTIDE SEQUENCE [LARGE SCALE GENOMIC DNA]</scope>
    <source>
        <strain evidence="9">CGMCC 1.8913</strain>
    </source>
</reference>
<dbReference type="EMBL" id="OBEK01000004">
    <property type="protein sequence ID" value="SNZ15342.1"/>
    <property type="molecule type" value="Genomic_DNA"/>
</dbReference>
<dbReference type="Proteomes" id="UP000219356">
    <property type="component" value="Unassembled WGS sequence"/>
</dbReference>
<dbReference type="PANTHER" id="PTHR30532">
    <property type="entry name" value="IRON III DICITRATE-BINDING PERIPLASMIC PROTEIN"/>
    <property type="match status" value="1"/>
</dbReference>
<evidence type="ECO:0000256" key="3">
    <source>
        <dbReference type="ARBA" id="ARBA00022448"/>
    </source>
</evidence>
<dbReference type="Gene3D" id="3.40.50.1980">
    <property type="entry name" value="Nitrogenase molybdenum iron protein domain"/>
    <property type="match status" value="2"/>
</dbReference>
<dbReference type="GO" id="GO:1901678">
    <property type="term" value="P:iron coordination entity transport"/>
    <property type="evidence" value="ECO:0007669"/>
    <property type="project" value="UniProtKB-ARBA"/>
</dbReference>
<evidence type="ECO:0000313" key="9">
    <source>
        <dbReference type="Proteomes" id="UP000219356"/>
    </source>
</evidence>
<feature type="domain" description="Fe/B12 periplasmic-binding" evidence="7">
    <location>
        <begin position="51"/>
        <end position="301"/>
    </location>
</feature>
<protein>
    <submittedName>
        <fullName evidence="8">Iron complex transport system substrate-binding protein</fullName>
    </submittedName>
</protein>
<keyword evidence="4 6" id="KW-0732">Signal</keyword>
<keyword evidence="9" id="KW-1185">Reference proteome</keyword>
<evidence type="ECO:0000256" key="2">
    <source>
        <dbReference type="ARBA" id="ARBA00008814"/>
    </source>
</evidence>
<proteinExistence type="inferred from homology"/>
<dbReference type="GO" id="GO:0030288">
    <property type="term" value="C:outer membrane-bounded periplasmic space"/>
    <property type="evidence" value="ECO:0007669"/>
    <property type="project" value="TreeGrafter"/>
</dbReference>
<feature type="region of interest" description="Disordered" evidence="5">
    <location>
        <begin position="18"/>
        <end position="40"/>
    </location>
</feature>
<dbReference type="PROSITE" id="PS50983">
    <property type="entry name" value="FE_B12_PBP"/>
    <property type="match status" value="1"/>
</dbReference>
<dbReference type="STRING" id="586416.GZ22_02070"/>
<organism evidence="8 9">
    <name type="scientific">Terribacillus aidingensis</name>
    <dbReference type="NCBI Taxonomy" id="586416"/>
    <lineage>
        <taxon>Bacteria</taxon>
        <taxon>Bacillati</taxon>
        <taxon>Bacillota</taxon>
        <taxon>Bacilli</taxon>
        <taxon>Bacillales</taxon>
        <taxon>Bacillaceae</taxon>
        <taxon>Terribacillus</taxon>
    </lineage>
</organism>
<feature type="signal peptide" evidence="6">
    <location>
        <begin position="1"/>
        <end position="19"/>
    </location>
</feature>